<keyword evidence="2" id="KW-1185">Reference proteome</keyword>
<dbReference type="Proteomes" id="UP000316621">
    <property type="component" value="Chromosome 2"/>
</dbReference>
<dbReference type="InterPro" id="IPR055280">
    <property type="entry name" value="TIC32"/>
</dbReference>
<gene>
    <name evidence="1" type="ORF">C5167_020936</name>
</gene>
<dbReference type="InterPro" id="IPR036291">
    <property type="entry name" value="NAD(P)-bd_dom_sf"/>
</dbReference>
<accession>A0A4Y7IXN8</accession>
<dbReference type="AlphaFoldDB" id="A0A4Y7IXN8"/>
<dbReference type="PANTHER" id="PTHR48476">
    <property type="entry name" value="SHORT-CHAIN DEHYDROGENASE TIC 32, CHLOROPLASTIC-LIKE"/>
    <property type="match status" value="1"/>
</dbReference>
<dbReference type="Gramene" id="RZC52492">
    <property type="protein sequence ID" value="RZC52492"/>
    <property type="gene ID" value="C5167_020936"/>
</dbReference>
<name>A0A4Y7IXN8_PAPSO</name>
<sequence>MVFDEMGERNKYMGCFREILGASNGIGSETARVLAMLRVRVVMGVWNIAAGKDVKETIPKENSSAKVDVMELYLSSMASVRQFASKFDNNVGVMSCPFMLSHDNIEMQFAKNHLGLQHDSFQEKASTSNMTLVSHYVGYLEKGQIPTKIGLFGKIQRY</sequence>
<reference evidence="1 2" key="1">
    <citation type="journal article" date="2018" name="Science">
        <title>The opium poppy genome and morphinan production.</title>
        <authorList>
            <person name="Guo L."/>
            <person name="Winzer T."/>
            <person name="Yang X."/>
            <person name="Li Y."/>
            <person name="Ning Z."/>
            <person name="He Z."/>
            <person name="Teodor R."/>
            <person name="Lu Y."/>
            <person name="Bowser T.A."/>
            <person name="Graham I.A."/>
            <person name="Ye K."/>
        </authorList>
    </citation>
    <scope>NUCLEOTIDE SEQUENCE [LARGE SCALE GENOMIC DNA]</scope>
    <source>
        <strain evidence="2">cv. HN1</strain>
        <tissue evidence="1">Leaves</tissue>
    </source>
</reference>
<evidence type="ECO:0000313" key="2">
    <source>
        <dbReference type="Proteomes" id="UP000316621"/>
    </source>
</evidence>
<dbReference type="STRING" id="3469.A0A4Y7IXN8"/>
<organism evidence="1 2">
    <name type="scientific">Papaver somniferum</name>
    <name type="common">Opium poppy</name>
    <dbReference type="NCBI Taxonomy" id="3469"/>
    <lineage>
        <taxon>Eukaryota</taxon>
        <taxon>Viridiplantae</taxon>
        <taxon>Streptophyta</taxon>
        <taxon>Embryophyta</taxon>
        <taxon>Tracheophyta</taxon>
        <taxon>Spermatophyta</taxon>
        <taxon>Magnoliopsida</taxon>
        <taxon>Ranunculales</taxon>
        <taxon>Papaveraceae</taxon>
        <taxon>Papaveroideae</taxon>
        <taxon>Papaver</taxon>
    </lineage>
</organism>
<evidence type="ECO:0000313" key="1">
    <source>
        <dbReference type="EMBL" id="RZC52492.1"/>
    </source>
</evidence>
<dbReference type="SUPFAM" id="SSF51735">
    <property type="entry name" value="NAD(P)-binding Rossmann-fold domains"/>
    <property type="match status" value="1"/>
</dbReference>
<dbReference type="PANTHER" id="PTHR48476:SF1">
    <property type="entry name" value="SHORT-CHAIN DEHYDROGENASE TIC 32, CHLOROPLASTIC-LIKE"/>
    <property type="match status" value="1"/>
</dbReference>
<dbReference type="EMBL" id="CM010716">
    <property type="protein sequence ID" value="RZC52492.1"/>
    <property type="molecule type" value="Genomic_DNA"/>
</dbReference>
<dbReference type="Gene3D" id="3.40.50.720">
    <property type="entry name" value="NAD(P)-binding Rossmann-like Domain"/>
    <property type="match status" value="1"/>
</dbReference>
<proteinExistence type="predicted"/>
<protein>
    <submittedName>
        <fullName evidence="1">Uncharacterized protein</fullName>
    </submittedName>
</protein>